<name>B5L5V5_9BACT</name>
<keyword evidence="8" id="KW-0002">3D-structure</keyword>
<dbReference type="NCBIfam" id="NF012229">
    <property type="entry name" value="bla_class_B_core"/>
    <property type="match status" value="1"/>
</dbReference>
<gene>
    <name evidence="7" type="primary">blaLRA-12</name>
    <name evidence="7" type="ORF">AKSOIL_0006</name>
</gene>
<dbReference type="InterPro" id="IPR036866">
    <property type="entry name" value="RibonucZ/Hydroxyglut_hydro"/>
</dbReference>
<keyword evidence="2 8" id="KW-0479">Metal-binding</keyword>
<dbReference type="SMART" id="SM00849">
    <property type="entry name" value="Lactamase_B"/>
    <property type="match status" value="1"/>
</dbReference>
<dbReference type="SMR" id="B5L5V5"/>
<evidence type="ECO:0000256" key="3">
    <source>
        <dbReference type="ARBA" id="ARBA00022801"/>
    </source>
</evidence>
<dbReference type="SUPFAM" id="SSF56281">
    <property type="entry name" value="Metallo-hydrolase/oxidoreductase"/>
    <property type="match status" value="1"/>
</dbReference>
<evidence type="ECO:0000256" key="1">
    <source>
        <dbReference type="ARBA" id="ARBA00001947"/>
    </source>
</evidence>
<feature type="chain" id="PRO_5002836287" evidence="5">
    <location>
        <begin position="25"/>
        <end position="293"/>
    </location>
</feature>
<keyword evidence="5" id="KW-0732">Signal</keyword>
<dbReference type="PANTHER" id="PTHR46233">
    <property type="entry name" value="HYDROXYACYLGLUTATHIONE HYDROLASE GLOC"/>
    <property type="match status" value="1"/>
</dbReference>
<dbReference type="AlphaFoldDB" id="B5L5V5"/>
<sequence length="293" mass="32532">MNVQNCMVKAVSVSIILFASLSLAAQKVKEPTVSNADWSKPYRPFRIAGNLYYIGTYDLACYLITTKQGNIIVNTGLAASALQIKNNIKALGFKLTDTKILLTTQAHYDHLGAMAEIKKITGAKLMADEGDATVMADGGSSDYAFGGHGSMFEPIIADRLLHDKDTIQLGDTKLVMLHHPGHTKGSCSFLFDTKDEQRSYRILIANMPTIVIEKKFSEVSSYPGIAKDYAYTLQAMKNLSFDIWVASHASQFSMHSKHKPGDGYNPKSFMDRKGYDESLDKLQKEYEKHLNEN</sequence>
<keyword evidence="4 8" id="KW-0862">Zinc</keyword>
<feature type="binding site" evidence="8">
    <location>
        <position position="182"/>
    </location>
    <ligand>
        <name>Zn(2+)</name>
        <dbReference type="ChEBI" id="CHEBI:29105"/>
        <label>1</label>
    </ligand>
</feature>
<dbReference type="RefSeq" id="WP_063842707.1">
    <property type="nucleotide sequence ID" value="NG_047523.1"/>
</dbReference>
<dbReference type="PANTHER" id="PTHR46233:SF3">
    <property type="entry name" value="HYDROXYACYLGLUTATHIONE HYDROLASE GLOC"/>
    <property type="match status" value="1"/>
</dbReference>
<dbReference type="Gene3D" id="3.60.15.10">
    <property type="entry name" value="Ribonuclease Z/Hydroxyacylglutathione hydrolase-like"/>
    <property type="match status" value="1"/>
</dbReference>
<feature type="binding site" evidence="8">
    <location>
        <position position="109"/>
    </location>
    <ligand>
        <name>Zn(2+)</name>
        <dbReference type="ChEBI" id="CHEBI:29105"/>
        <label>2</label>
    </ligand>
</feature>
<dbReference type="EMBL" id="EU408351">
    <property type="protein sequence ID" value="ACH58990.1"/>
    <property type="molecule type" value="Genomic_DNA"/>
</dbReference>
<evidence type="ECO:0000256" key="4">
    <source>
        <dbReference type="ARBA" id="ARBA00022833"/>
    </source>
</evidence>
<reference evidence="7" key="1">
    <citation type="journal article" date="2009" name="ISME J.">
        <title>Functional metagenomics reveals diverse beta-lactamases in a remote Alaskan soil.</title>
        <authorList>
            <person name="Allen H.K."/>
            <person name="Moe L.A."/>
            <person name="Rodbumrer J."/>
            <person name="Gaarder A."/>
            <person name="Handelsman J."/>
        </authorList>
    </citation>
    <scope>NUCLEOTIDE SEQUENCE</scope>
</reference>
<dbReference type="InterPro" id="IPR051453">
    <property type="entry name" value="MBL_Glyoxalase_II"/>
</dbReference>
<dbReference type="Pfam" id="PF00753">
    <property type="entry name" value="Lactamase_B"/>
    <property type="match status" value="1"/>
</dbReference>
<dbReference type="InterPro" id="IPR001279">
    <property type="entry name" value="Metallo-B-lactamas"/>
</dbReference>
<evidence type="ECO:0000256" key="2">
    <source>
        <dbReference type="ARBA" id="ARBA00022723"/>
    </source>
</evidence>
<comment type="cofactor">
    <cofactor evidence="1">
        <name>Zn(2+)</name>
        <dbReference type="ChEBI" id="CHEBI:29105"/>
    </cofactor>
</comment>
<dbReference type="GO" id="GO:0046872">
    <property type="term" value="F:metal ion binding"/>
    <property type="evidence" value="ECO:0007669"/>
    <property type="project" value="UniProtKB-KW"/>
</dbReference>
<feature type="binding site" evidence="8">
    <location>
        <position position="107"/>
    </location>
    <ligand>
        <name>Zn(2+)</name>
        <dbReference type="ChEBI" id="CHEBI:29105"/>
        <label>1</label>
    </ligand>
</feature>
<feature type="binding site" evidence="8">
    <location>
        <position position="248"/>
    </location>
    <ligand>
        <name>Zn(2+)</name>
        <dbReference type="ChEBI" id="CHEBI:29105"/>
        <label>2</label>
    </ligand>
</feature>
<feature type="binding site" evidence="8">
    <location>
        <position position="110"/>
    </location>
    <ligand>
        <name>Zn(2+)</name>
        <dbReference type="ChEBI" id="CHEBI:29105"/>
        <label>2</label>
    </ligand>
</feature>
<dbReference type="PDB" id="5AEB">
    <property type="method" value="X-ray"/>
    <property type="resolution" value="2.10 A"/>
    <property type="chains" value="A/B=26-293"/>
</dbReference>
<dbReference type="NCBIfam" id="NF033105">
    <property type="entry name" value="bla_subclass_B3"/>
    <property type="match status" value="1"/>
</dbReference>
<feature type="binding site" evidence="8">
    <location>
        <position position="105"/>
    </location>
    <ligand>
        <name>Zn(2+)</name>
        <dbReference type="ChEBI" id="CHEBI:29105"/>
        <label>1</label>
    </ligand>
</feature>
<accession>B5L5V5</accession>
<dbReference type="CARD" id="ARO:3002511">
    <property type="molecule name" value="LRA-12"/>
    <property type="mechanism identifier" value="ARO:0001004"/>
    <property type="mechanism name" value="antibiotic inactivation"/>
</dbReference>
<dbReference type="PDBsum" id="5AEB"/>
<feature type="domain" description="Metallo-beta-lactamase" evidence="6">
    <location>
        <begin position="58"/>
        <end position="248"/>
    </location>
</feature>
<dbReference type="EvolutionaryTrace" id="B5L5V5"/>
<organism evidence="7">
    <name type="scientific">uncultured bacterium BLR12</name>
    <dbReference type="NCBI Taxonomy" id="506514"/>
    <lineage>
        <taxon>Bacteria</taxon>
        <taxon>environmental samples</taxon>
    </lineage>
</organism>
<reference evidence="8" key="2">
    <citation type="journal article" date="2017" name="PLoS ONE">
        <title>Crystal structure and kinetic analysis of the class B3 di-zinc metallo-beta-lactamase LRA-12 from an Alaskan soil metagenome.</title>
        <authorList>
            <person name="Rodriguez M.M."/>
            <person name="Herman R."/>
            <person name="Ghiglione B."/>
            <person name="Kerff F."/>
            <person name="D'Amico Gonzalez G."/>
            <person name="Bouillenne F."/>
            <person name="Galleni M."/>
            <person name="Handelsman J."/>
            <person name="Charlier P."/>
            <person name="Gutkind G."/>
            <person name="Sauvage E."/>
            <person name="Power P."/>
        </authorList>
    </citation>
    <scope>X-RAY CRYSTALLOGRAPHY (2.10 ANGSTROMS) OF 26-293 IN COMPLEX WITH ZN(2+)</scope>
</reference>
<keyword evidence="3" id="KW-0378">Hydrolase</keyword>
<protein>
    <submittedName>
        <fullName evidence="7">LRA-12</fullName>
    </submittedName>
</protein>
<evidence type="ECO:0000256" key="5">
    <source>
        <dbReference type="SAM" id="SignalP"/>
    </source>
</evidence>
<proteinExistence type="evidence at protein level"/>
<feature type="signal peptide" evidence="5">
    <location>
        <begin position="1"/>
        <end position="24"/>
    </location>
</feature>
<dbReference type="GO" id="GO:0016787">
    <property type="term" value="F:hydrolase activity"/>
    <property type="evidence" value="ECO:0007669"/>
    <property type="project" value="UniProtKB-KW"/>
</dbReference>
<evidence type="ECO:0000259" key="6">
    <source>
        <dbReference type="SMART" id="SM00849"/>
    </source>
</evidence>
<evidence type="ECO:0000313" key="7">
    <source>
        <dbReference type="EMBL" id="ACH58990.1"/>
    </source>
</evidence>
<evidence type="ECO:0007829" key="8">
    <source>
        <dbReference type="PDB" id="5AEB"/>
    </source>
</evidence>